<proteinExistence type="predicted"/>
<protein>
    <submittedName>
        <fullName evidence="1">Uncharacterized protein</fullName>
    </submittedName>
</protein>
<evidence type="ECO:0000313" key="2">
    <source>
        <dbReference type="Proteomes" id="UP000324222"/>
    </source>
</evidence>
<keyword evidence="2" id="KW-1185">Reference proteome</keyword>
<reference evidence="1 2" key="1">
    <citation type="submission" date="2019-05" db="EMBL/GenBank/DDBJ databases">
        <title>Another draft genome of Portunus trituberculatus and its Hox gene families provides insights of decapod evolution.</title>
        <authorList>
            <person name="Jeong J.-H."/>
            <person name="Song I."/>
            <person name="Kim S."/>
            <person name="Choi T."/>
            <person name="Kim D."/>
            <person name="Ryu S."/>
            <person name="Kim W."/>
        </authorList>
    </citation>
    <scope>NUCLEOTIDE SEQUENCE [LARGE SCALE GENOMIC DNA]</scope>
    <source>
        <tissue evidence="1">Muscle</tissue>
    </source>
</reference>
<dbReference type="EMBL" id="VSRR010088771">
    <property type="protein sequence ID" value="MPC91728.1"/>
    <property type="molecule type" value="Genomic_DNA"/>
</dbReference>
<dbReference type="Proteomes" id="UP000324222">
    <property type="component" value="Unassembled WGS sequence"/>
</dbReference>
<gene>
    <name evidence="1" type="ORF">E2C01_086784</name>
</gene>
<comment type="caution">
    <text evidence="1">The sequence shown here is derived from an EMBL/GenBank/DDBJ whole genome shotgun (WGS) entry which is preliminary data.</text>
</comment>
<name>A0A5B7JFK6_PORTR</name>
<evidence type="ECO:0000313" key="1">
    <source>
        <dbReference type="EMBL" id="MPC91728.1"/>
    </source>
</evidence>
<sequence length="84" mass="9630">MHRLHIHGCLETIPSLQEVVGCSLLSILASGNSWKRLIVCMRHLSVNSSRQLVRAALHVWRHLMENGPAEAWRWLRSKNSKPLL</sequence>
<organism evidence="1 2">
    <name type="scientific">Portunus trituberculatus</name>
    <name type="common">Swimming crab</name>
    <name type="synonym">Neptunus trituberculatus</name>
    <dbReference type="NCBI Taxonomy" id="210409"/>
    <lineage>
        <taxon>Eukaryota</taxon>
        <taxon>Metazoa</taxon>
        <taxon>Ecdysozoa</taxon>
        <taxon>Arthropoda</taxon>
        <taxon>Crustacea</taxon>
        <taxon>Multicrustacea</taxon>
        <taxon>Malacostraca</taxon>
        <taxon>Eumalacostraca</taxon>
        <taxon>Eucarida</taxon>
        <taxon>Decapoda</taxon>
        <taxon>Pleocyemata</taxon>
        <taxon>Brachyura</taxon>
        <taxon>Eubrachyura</taxon>
        <taxon>Portunoidea</taxon>
        <taxon>Portunidae</taxon>
        <taxon>Portuninae</taxon>
        <taxon>Portunus</taxon>
    </lineage>
</organism>
<dbReference type="AlphaFoldDB" id="A0A5B7JFK6"/>
<accession>A0A5B7JFK6</accession>